<dbReference type="PANTHER" id="PTHR12358">
    <property type="entry name" value="SPHINGOSINE KINASE"/>
    <property type="match status" value="1"/>
</dbReference>
<dbReference type="PANTHER" id="PTHR12358:SF111">
    <property type="entry name" value="CERAMIDE KINASE, ISOFORM A"/>
    <property type="match status" value="1"/>
</dbReference>
<dbReference type="EMBL" id="KK852808">
    <property type="protein sequence ID" value="KDR16021.1"/>
    <property type="molecule type" value="Genomic_DNA"/>
</dbReference>
<name>A0A067QZN4_ZOONE</name>
<dbReference type="OMA" id="TTSERDY"/>
<keyword evidence="2" id="KW-0418">Kinase</keyword>
<dbReference type="Proteomes" id="UP000027135">
    <property type="component" value="Unassembled WGS sequence"/>
</dbReference>
<dbReference type="Pfam" id="PF19280">
    <property type="entry name" value="CERK_C"/>
    <property type="match status" value="1"/>
</dbReference>
<dbReference type="InterPro" id="IPR050187">
    <property type="entry name" value="Lipid_Phosphate_FormReg"/>
</dbReference>
<keyword evidence="2" id="KW-0808">Transferase</keyword>
<dbReference type="InterPro" id="IPR016064">
    <property type="entry name" value="NAD/diacylglycerol_kinase_sf"/>
</dbReference>
<evidence type="ECO:0000313" key="3">
    <source>
        <dbReference type="Proteomes" id="UP000027135"/>
    </source>
</evidence>
<dbReference type="Gene3D" id="2.60.200.40">
    <property type="match status" value="1"/>
</dbReference>
<gene>
    <name evidence="2" type="ORF">L798_09968</name>
</gene>
<dbReference type="eggNOG" id="KOG1115">
    <property type="taxonomic scope" value="Eukaryota"/>
</dbReference>
<dbReference type="InParanoid" id="A0A067QZN4"/>
<organism evidence="2 3">
    <name type="scientific">Zootermopsis nevadensis</name>
    <name type="common">Dampwood termite</name>
    <dbReference type="NCBI Taxonomy" id="136037"/>
    <lineage>
        <taxon>Eukaryota</taxon>
        <taxon>Metazoa</taxon>
        <taxon>Ecdysozoa</taxon>
        <taxon>Arthropoda</taxon>
        <taxon>Hexapoda</taxon>
        <taxon>Insecta</taxon>
        <taxon>Pterygota</taxon>
        <taxon>Neoptera</taxon>
        <taxon>Polyneoptera</taxon>
        <taxon>Dictyoptera</taxon>
        <taxon>Blattodea</taxon>
        <taxon>Blattoidea</taxon>
        <taxon>Termitoidae</taxon>
        <taxon>Termopsidae</taxon>
        <taxon>Zootermopsis</taxon>
    </lineage>
</organism>
<feature type="domain" description="DAGKc" evidence="1">
    <location>
        <begin position="141"/>
        <end position="291"/>
    </location>
</feature>
<dbReference type="FunCoup" id="A0A067QZN4">
    <property type="interactions" value="598"/>
</dbReference>
<dbReference type="SUPFAM" id="SSF111331">
    <property type="entry name" value="NAD kinase/diacylglycerol kinase-like"/>
    <property type="match status" value="1"/>
</dbReference>
<dbReference type="GO" id="GO:0001729">
    <property type="term" value="F:ceramide kinase activity"/>
    <property type="evidence" value="ECO:0007669"/>
    <property type="project" value="TreeGrafter"/>
</dbReference>
<dbReference type="GO" id="GO:0006672">
    <property type="term" value="P:ceramide metabolic process"/>
    <property type="evidence" value="ECO:0007669"/>
    <property type="project" value="TreeGrafter"/>
</dbReference>
<evidence type="ECO:0000313" key="2">
    <source>
        <dbReference type="EMBL" id="KDR16021.1"/>
    </source>
</evidence>
<dbReference type="Gene3D" id="3.40.50.10330">
    <property type="entry name" value="Probable inorganic polyphosphate/atp-NAD kinase, domain 1"/>
    <property type="match status" value="1"/>
</dbReference>
<dbReference type="Pfam" id="PF00781">
    <property type="entry name" value="DAGK_cat"/>
    <property type="match status" value="1"/>
</dbReference>
<dbReference type="Pfam" id="PF25382">
    <property type="entry name" value="PH_CERK"/>
    <property type="match status" value="1"/>
</dbReference>
<dbReference type="InterPro" id="IPR045363">
    <property type="entry name" value="CERK_C"/>
</dbReference>
<proteinExistence type="predicted"/>
<dbReference type="GO" id="GO:0016020">
    <property type="term" value="C:membrane"/>
    <property type="evidence" value="ECO:0007669"/>
    <property type="project" value="GOC"/>
</dbReference>
<dbReference type="OrthoDB" id="530923at2759"/>
<dbReference type="InterPro" id="IPR057465">
    <property type="entry name" value="CERK_PH"/>
</dbReference>
<keyword evidence="3" id="KW-1185">Reference proteome</keyword>
<dbReference type="InterPro" id="IPR017438">
    <property type="entry name" value="ATP-NAD_kinase_N"/>
</dbReference>
<sequence length="528" mass="59363">MSVSDGQVFDPVLLNTFLIRKKRCRVYFHRGTLIWESQGSPYTRHMLPLSDVMAVQYVHSTDKSHCCPGLEVQNGSNIDDKPFGEHTSVTAPRHTSFILHYAAKGTKNTWRHDTVTLNHTDPRQVASWVKTIRNYLSGFKNRPKRLLIFVNPYGGKKIGLKIYEKQVKPLFLVAGIEVNAIITQRQFHARDTLLNCSFDNIDGVVCVGGDGTFSEVFNGLVLRTARDNGVDHNDPDVQLPPPLLRVGVIPGGSTDTMAYCFHGTTDIETAVLYVILGDSIGLDLCSIHSNGNLLRYYSSVISYGYLGDVVRDSEKFRWMGPKRYDYSGFKKFISNNGYEGEITLLADTCSPSRGPKCLENCVRCQSQTENKPDKTALSQGEWKTFRGKFFMVNGANVSCACSRSPNGISPYCHLGDGCVDVVIIKHTHMLNNLKLLLRLSSKVKNLFDLPFVEVHRAREFTFRALPASVSDTEFALPRLIPGTSVWNCDGEVQWETNIRIRVHCQLLKVFTRRSQETKEEPSCKICSF</sequence>
<dbReference type="AlphaFoldDB" id="A0A067QZN4"/>
<accession>A0A067QZN4</accession>
<dbReference type="InterPro" id="IPR001206">
    <property type="entry name" value="Diacylglycerol_kinase_cat_dom"/>
</dbReference>
<protein>
    <submittedName>
        <fullName evidence="2">Ceramide kinase</fullName>
    </submittedName>
</protein>
<dbReference type="SMART" id="SM00046">
    <property type="entry name" value="DAGKc"/>
    <property type="match status" value="1"/>
</dbReference>
<reference evidence="2 3" key="1">
    <citation type="journal article" date="2014" name="Nat. Commun.">
        <title>Molecular traces of alternative social organization in a termite genome.</title>
        <authorList>
            <person name="Terrapon N."/>
            <person name="Li C."/>
            <person name="Robertson H.M."/>
            <person name="Ji L."/>
            <person name="Meng X."/>
            <person name="Booth W."/>
            <person name="Chen Z."/>
            <person name="Childers C.P."/>
            <person name="Glastad K.M."/>
            <person name="Gokhale K."/>
            <person name="Gowin J."/>
            <person name="Gronenberg W."/>
            <person name="Hermansen R.A."/>
            <person name="Hu H."/>
            <person name="Hunt B.G."/>
            <person name="Huylmans A.K."/>
            <person name="Khalil S.M."/>
            <person name="Mitchell R.D."/>
            <person name="Munoz-Torres M.C."/>
            <person name="Mustard J.A."/>
            <person name="Pan H."/>
            <person name="Reese J.T."/>
            <person name="Scharf M.E."/>
            <person name="Sun F."/>
            <person name="Vogel H."/>
            <person name="Xiao J."/>
            <person name="Yang W."/>
            <person name="Yang Z."/>
            <person name="Yang Z."/>
            <person name="Zhou J."/>
            <person name="Zhu J."/>
            <person name="Brent C.S."/>
            <person name="Elsik C.G."/>
            <person name="Goodisman M.A."/>
            <person name="Liberles D.A."/>
            <person name="Roe R.M."/>
            <person name="Vargo E.L."/>
            <person name="Vilcinskas A."/>
            <person name="Wang J."/>
            <person name="Bornberg-Bauer E."/>
            <person name="Korb J."/>
            <person name="Zhang G."/>
            <person name="Liebig J."/>
        </authorList>
    </citation>
    <scope>NUCLEOTIDE SEQUENCE [LARGE SCALE GENOMIC DNA]</scope>
    <source>
        <tissue evidence="2">Whole organism</tissue>
    </source>
</reference>
<dbReference type="STRING" id="136037.A0A067QZN4"/>
<dbReference type="PROSITE" id="PS50146">
    <property type="entry name" value="DAGK"/>
    <property type="match status" value="1"/>
</dbReference>
<evidence type="ECO:0000259" key="1">
    <source>
        <dbReference type="PROSITE" id="PS50146"/>
    </source>
</evidence>